<dbReference type="Pfam" id="PF06824">
    <property type="entry name" value="Glyco_hydro_125"/>
    <property type="match status" value="1"/>
</dbReference>
<evidence type="ECO:0000313" key="2">
    <source>
        <dbReference type="EMBL" id="AXC13883.1"/>
    </source>
</evidence>
<dbReference type="OrthoDB" id="181472at2"/>
<keyword evidence="1" id="KW-1133">Transmembrane helix</keyword>
<keyword evidence="1" id="KW-0812">Transmembrane</keyword>
<keyword evidence="3" id="KW-1185">Reference proteome</keyword>
<name>A0A2Z5G3X0_9BACT</name>
<dbReference type="InterPro" id="IPR008313">
    <property type="entry name" value="GH125"/>
</dbReference>
<dbReference type="Gene3D" id="1.50.10.10">
    <property type="match status" value="1"/>
</dbReference>
<gene>
    <name evidence="2" type="ORF">ACPOL_4611</name>
</gene>
<dbReference type="GO" id="GO:0005975">
    <property type="term" value="P:carbohydrate metabolic process"/>
    <property type="evidence" value="ECO:0007669"/>
    <property type="project" value="InterPro"/>
</dbReference>
<dbReference type="Proteomes" id="UP000253606">
    <property type="component" value="Chromosome"/>
</dbReference>
<dbReference type="InterPro" id="IPR008928">
    <property type="entry name" value="6-hairpin_glycosidase_sf"/>
</dbReference>
<dbReference type="RefSeq" id="WP_114208774.1">
    <property type="nucleotide sequence ID" value="NZ_CP030840.1"/>
</dbReference>
<dbReference type="KEGG" id="abas:ACPOL_4611"/>
<organism evidence="2 3">
    <name type="scientific">Acidisarcina polymorpha</name>
    <dbReference type="NCBI Taxonomy" id="2211140"/>
    <lineage>
        <taxon>Bacteria</taxon>
        <taxon>Pseudomonadati</taxon>
        <taxon>Acidobacteriota</taxon>
        <taxon>Terriglobia</taxon>
        <taxon>Terriglobales</taxon>
        <taxon>Acidobacteriaceae</taxon>
        <taxon>Acidisarcina</taxon>
    </lineage>
</organism>
<protein>
    <submittedName>
        <fullName evidence="2">Uncharacterized protein</fullName>
    </submittedName>
</protein>
<keyword evidence="1" id="KW-0472">Membrane</keyword>
<dbReference type="SUPFAM" id="SSF48208">
    <property type="entry name" value="Six-hairpin glycosidases"/>
    <property type="match status" value="1"/>
</dbReference>
<evidence type="ECO:0000256" key="1">
    <source>
        <dbReference type="SAM" id="Phobius"/>
    </source>
</evidence>
<evidence type="ECO:0000313" key="3">
    <source>
        <dbReference type="Proteomes" id="UP000253606"/>
    </source>
</evidence>
<accession>A0A2Z5G3X0</accession>
<dbReference type="InterPro" id="IPR012341">
    <property type="entry name" value="6hp_glycosidase-like_sf"/>
</dbReference>
<reference evidence="2 3" key="1">
    <citation type="journal article" date="2018" name="Front. Microbiol.">
        <title>Hydrolytic Capabilities as a Key to Environmental Success: Chitinolytic and Cellulolytic Acidobacteria From Acidic Sub-arctic Soils and Boreal Peatlands.</title>
        <authorList>
            <person name="Belova S.E."/>
            <person name="Ravin N.V."/>
            <person name="Pankratov T.A."/>
            <person name="Rakitin A.L."/>
            <person name="Ivanova A.A."/>
            <person name="Beletsky A.V."/>
            <person name="Mardanov A.V."/>
            <person name="Sinninghe Damste J.S."/>
            <person name="Dedysh S.N."/>
        </authorList>
    </citation>
    <scope>NUCLEOTIDE SEQUENCE [LARGE SCALE GENOMIC DNA]</scope>
    <source>
        <strain evidence="2 3">SBC82</strain>
    </source>
</reference>
<dbReference type="AlphaFoldDB" id="A0A2Z5G3X0"/>
<proteinExistence type="predicted"/>
<sequence>MKEIIYTFFIRVEREGTLFPALRLLGSVFTAAAIAIGAAGGAFAQSTRAAIQTKPGDVVPTGNEWIALPTIRANDGSIESFNVLSMRDRGLLEVVGERGAAAAQPYFMVDGKPVAFENPSWQLIENWIPIATLIRDGLEMTITYCAPPGSRAALIKMAVQNRGPRSVPITMALHASWGALNRVTYTPVELHGIRSVASVPWVESGEFPGQYFSFADSDTRFAWSVVYPRSTGKVTASPITPDPELDATHPVTLQPGATEEANFVIGVGVEEYSASQSAQALAETIDREGADAVIEETAAWCRQRSRTTGQPTLDLLMNRNLLFTALYAWGRTLDTEQLIGVTSRSPRYYVSAAYWDRDAMLWSFPGLMEIDRDLAREALEYAITTQLRNAGTHSRFIDGVVLEDGLELDEVVAPLHALAQYVEATGDTTFLVAHRDALHVLQDRILSRYDPVTELYSTLQDAQDQYRKQPFNTYNNVLVWHVFQELARMYRRLADSAAASDADARAAKLHDAIMDRCQAVAPGSNDKIFVSATDGKKPVINPILADVPPGSLLKLPTLGFVSEDNPTFVRTYEWLHSRNYEYSYTGKPFGLPGSYRLPFTTSWSVADHLLLKHGREQALNVIRGTNWDAGIISEGIDPTSGVVDHDGRAFATAAGYVGHAICAAYCTDKK</sequence>
<dbReference type="EMBL" id="CP030840">
    <property type="protein sequence ID" value="AXC13883.1"/>
    <property type="molecule type" value="Genomic_DNA"/>
</dbReference>
<feature type="transmembrane region" description="Helical" evidence="1">
    <location>
        <begin position="21"/>
        <end position="44"/>
    </location>
</feature>